<organism evidence="2 3">
    <name type="scientific">Plasmopara halstedii</name>
    <name type="common">Downy mildew of sunflower</name>
    <dbReference type="NCBI Taxonomy" id="4781"/>
    <lineage>
        <taxon>Eukaryota</taxon>
        <taxon>Sar</taxon>
        <taxon>Stramenopiles</taxon>
        <taxon>Oomycota</taxon>
        <taxon>Peronosporomycetes</taxon>
        <taxon>Peronosporales</taxon>
        <taxon>Peronosporaceae</taxon>
        <taxon>Plasmopara</taxon>
    </lineage>
</organism>
<protein>
    <submittedName>
        <fullName evidence="2">Uncharacterized protein</fullName>
    </submittedName>
</protein>
<dbReference type="OrthoDB" id="543560at2759"/>
<feature type="region of interest" description="Disordered" evidence="1">
    <location>
        <begin position="122"/>
        <end position="158"/>
    </location>
</feature>
<dbReference type="AlphaFoldDB" id="A0A0P1AG28"/>
<name>A0A0P1AG28_PLAHL</name>
<evidence type="ECO:0000256" key="1">
    <source>
        <dbReference type="SAM" id="MobiDB-lite"/>
    </source>
</evidence>
<feature type="region of interest" description="Disordered" evidence="1">
    <location>
        <begin position="82"/>
        <end position="109"/>
    </location>
</feature>
<proteinExistence type="predicted"/>
<sequence length="171" mass="19362">MSFLLGADFASSSENESDEDDAVVIQTSQESKTKRRRLEHVLPSFDSVLSSVSASTASFLPPKFSATAQNTIESFDLVKDQERQERKQRVLGDVQETREEKQKVAAEKVGDDRKRRLRLEGAGIRESLPKREKKAAKERVKNQRLKGQSGIGSDFRGWKSETEMALRQQFD</sequence>
<dbReference type="EMBL" id="CCYD01000442">
    <property type="protein sequence ID" value="CEG39762.1"/>
    <property type="molecule type" value="Genomic_DNA"/>
</dbReference>
<dbReference type="GeneID" id="36405053"/>
<accession>A0A0P1AG28</accession>
<evidence type="ECO:0000313" key="2">
    <source>
        <dbReference type="EMBL" id="CEG39762.1"/>
    </source>
</evidence>
<evidence type="ECO:0000313" key="3">
    <source>
        <dbReference type="Proteomes" id="UP000054928"/>
    </source>
</evidence>
<dbReference type="Proteomes" id="UP000054928">
    <property type="component" value="Unassembled WGS sequence"/>
</dbReference>
<feature type="compositionally biased region" description="Basic and acidic residues" evidence="1">
    <location>
        <begin position="127"/>
        <end position="141"/>
    </location>
</feature>
<keyword evidence="3" id="KW-1185">Reference proteome</keyword>
<feature type="region of interest" description="Disordered" evidence="1">
    <location>
        <begin position="1"/>
        <end position="35"/>
    </location>
</feature>
<dbReference type="OMA" id="SETEMQM"/>
<reference evidence="3" key="1">
    <citation type="submission" date="2014-09" db="EMBL/GenBank/DDBJ databases">
        <authorList>
            <person name="Sharma Rahul"/>
            <person name="Thines Marco"/>
        </authorList>
    </citation>
    <scope>NUCLEOTIDE SEQUENCE [LARGE SCALE GENOMIC DNA]</scope>
</reference>
<dbReference type="RefSeq" id="XP_024576131.1">
    <property type="nucleotide sequence ID" value="XM_024725344.1"/>
</dbReference>